<reference evidence="5" key="1">
    <citation type="journal article" date="2019" name="Int. J. Syst. Evol. Microbiol.">
        <title>The Global Catalogue of Microorganisms (GCM) 10K type strain sequencing project: providing services to taxonomists for standard genome sequencing and annotation.</title>
        <authorList>
            <consortium name="The Broad Institute Genomics Platform"/>
            <consortium name="The Broad Institute Genome Sequencing Center for Infectious Disease"/>
            <person name="Wu L."/>
            <person name="Ma J."/>
        </authorList>
    </citation>
    <scope>NUCLEOTIDE SEQUENCE [LARGE SCALE GENOMIC DNA]</scope>
    <source>
        <strain evidence="5">NBRC 112299</strain>
    </source>
</reference>
<evidence type="ECO:0000313" key="5">
    <source>
        <dbReference type="Proteomes" id="UP001157125"/>
    </source>
</evidence>
<keyword evidence="3" id="KW-0057">Aromatic amino acid biosynthesis</keyword>
<evidence type="ECO:0000256" key="2">
    <source>
        <dbReference type="ARBA" id="ARBA00022679"/>
    </source>
</evidence>
<dbReference type="Gene3D" id="3.20.20.70">
    <property type="entry name" value="Aldolase class I"/>
    <property type="match status" value="1"/>
</dbReference>
<dbReference type="InterPro" id="IPR013785">
    <property type="entry name" value="Aldolase_TIM"/>
</dbReference>
<dbReference type="InterPro" id="IPR002480">
    <property type="entry name" value="DAHP_synth_2"/>
</dbReference>
<protein>
    <recommendedName>
        <fullName evidence="3">Phospho-2-dehydro-3-deoxyheptonate aldolase</fullName>
        <ecNumber evidence="3">2.5.1.54</ecNumber>
    </recommendedName>
</protein>
<evidence type="ECO:0000256" key="3">
    <source>
        <dbReference type="RuleBase" id="RU363071"/>
    </source>
</evidence>
<gene>
    <name evidence="4" type="ORF">GCM10025876_01600</name>
</gene>
<keyword evidence="5" id="KW-1185">Reference proteome</keyword>
<comment type="catalytic activity">
    <reaction evidence="3">
        <text>D-erythrose 4-phosphate + phosphoenolpyruvate + H2O = 7-phospho-2-dehydro-3-deoxy-D-arabino-heptonate + phosphate</text>
        <dbReference type="Rhea" id="RHEA:14717"/>
        <dbReference type="ChEBI" id="CHEBI:15377"/>
        <dbReference type="ChEBI" id="CHEBI:16897"/>
        <dbReference type="ChEBI" id="CHEBI:43474"/>
        <dbReference type="ChEBI" id="CHEBI:58394"/>
        <dbReference type="ChEBI" id="CHEBI:58702"/>
        <dbReference type="EC" id="2.5.1.54"/>
    </reaction>
</comment>
<sequence length="80" mass="8806">MARMGAAKVREALPALVEAVRDAGINVTWLTDPMHGNTFTSESGYKTRRFDTILDEVTGFFEVHRALGTVPGGLHVEPHR</sequence>
<evidence type="ECO:0000256" key="1">
    <source>
        <dbReference type="ARBA" id="ARBA00008911"/>
    </source>
</evidence>
<dbReference type="EC" id="2.5.1.54" evidence="3"/>
<dbReference type="SUPFAM" id="SSF51569">
    <property type="entry name" value="Aldolase"/>
    <property type="match status" value="1"/>
</dbReference>
<accession>A0ABQ6I8C4</accession>
<dbReference type="PANTHER" id="PTHR21337:SF0">
    <property type="entry name" value="PHOSPHO-2-DEHYDRO-3-DEOXYHEPTONATE ALDOLASE"/>
    <property type="match status" value="1"/>
</dbReference>
<dbReference type="Proteomes" id="UP001157125">
    <property type="component" value="Unassembled WGS sequence"/>
</dbReference>
<keyword evidence="2 3" id="KW-0808">Transferase</keyword>
<keyword evidence="3" id="KW-0028">Amino-acid biosynthesis</keyword>
<dbReference type="PANTHER" id="PTHR21337">
    <property type="entry name" value="PHOSPHO-2-DEHYDRO-3-DEOXYHEPTONATE ALDOLASE 1, 2"/>
    <property type="match status" value="1"/>
</dbReference>
<evidence type="ECO:0000313" key="4">
    <source>
        <dbReference type="EMBL" id="GMA33956.1"/>
    </source>
</evidence>
<dbReference type="Pfam" id="PF01474">
    <property type="entry name" value="DAHP_synth_2"/>
    <property type="match status" value="1"/>
</dbReference>
<organism evidence="4 5">
    <name type="scientific">Demequina litorisediminis</name>
    <dbReference type="NCBI Taxonomy" id="1849022"/>
    <lineage>
        <taxon>Bacteria</taxon>
        <taxon>Bacillati</taxon>
        <taxon>Actinomycetota</taxon>
        <taxon>Actinomycetes</taxon>
        <taxon>Micrococcales</taxon>
        <taxon>Demequinaceae</taxon>
        <taxon>Demequina</taxon>
    </lineage>
</organism>
<proteinExistence type="inferred from homology"/>
<comment type="similarity">
    <text evidence="1 3">Belongs to the class-II DAHP synthase family.</text>
</comment>
<name>A0ABQ6I8C4_9MICO</name>
<dbReference type="EMBL" id="BSUN01000001">
    <property type="protein sequence ID" value="GMA33956.1"/>
    <property type="molecule type" value="Genomic_DNA"/>
</dbReference>
<comment type="pathway">
    <text evidence="3">Metabolic intermediate biosynthesis; chorismate biosynthesis; chorismate from D-erythrose 4-phosphate and phosphoenolpyruvate: step 1/7.</text>
</comment>
<comment type="caution">
    <text evidence="4">The sequence shown here is derived from an EMBL/GenBank/DDBJ whole genome shotgun (WGS) entry which is preliminary data.</text>
</comment>